<dbReference type="InterPro" id="IPR051886">
    <property type="entry name" value="Seed_Dev/Stress_Resp_Reg"/>
</dbReference>
<evidence type="ECO:0000313" key="3">
    <source>
        <dbReference type="RefSeq" id="XP_027102706.1"/>
    </source>
</evidence>
<feature type="domain" description="DOG1" evidence="1">
    <location>
        <begin position="26"/>
        <end position="267"/>
    </location>
</feature>
<reference evidence="2" key="1">
    <citation type="journal article" date="2025" name="Foods">
        <title>Unveiling the Microbial Signatures of Arabica Coffee Cherries: Insights into Ripeness Specific Diversity, Functional Traits, and Implications for Quality and Safety.</title>
        <authorList>
            <consortium name="RefSeq"/>
            <person name="Tenea G.N."/>
            <person name="Cifuentes V."/>
            <person name="Reyes P."/>
            <person name="Cevallos-Vallejos M."/>
        </authorList>
    </citation>
    <scope>NUCLEOTIDE SEQUENCE [LARGE SCALE GENOMIC DNA]</scope>
</reference>
<dbReference type="GO" id="GO:0043565">
    <property type="term" value="F:sequence-specific DNA binding"/>
    <property type="evidence" value="ECO:0007669"/>
    <property type="project" value="InterPro"/>
</dbReference>
<evidence type="ECO:0000313" key="2">
    <source>
        <dbReference type="Proteomes" id="UP001652660"/>
    </source>
</evidence>
<dbReference type="RefSeq" id="XP_027102706.1">
    <property type="nucleotide sequence ID" value="XM_027246905.1"/>
</dbReference>
<dbReference type="Proteomes" id="UP001652660">
    <property type="component" value="Chromosome 2c"/>
</dbReference>
<dbReference type="GeneID" id="113723947"/>
<proteinExistence type="predicted"/>
<dbReference type="Pfam" id="PF14144">
    <property type="entry name" value="DOG1"/>
    <property type="match status" value="1"/>
</dbReference>
<name>A0A6P6VJ29_COFAR</name>
<dbReference type="PANTHER" id="PTHR46354:SF7">
    <property type="entry name" value="PROTEIN DOG1-LIKE 1"/>
    <property type="match status" value="1"/>
</dbReference>
<accession>A0A6P6VJ29</accession>
<gene>
    <name evidence="3" type="primary">LOC113723947</name>
</gene>
<dbReference type="GO" id="GO:0006351">
    <property type="term" value="P:DNA-templated transcription"/>
    <property type="evidence" value="ECO:0007669"/>
    <property type="project" value="InterPro"/>
</dbReference>
<dbReference type="AlphaFoldDB" id="A0A6P6VJ29"/>
<keyword evidence="2" id="KW-1185">Reference proteome</keyword>
<dbReference type="InterPro" id="IPR025422">
    <property type="entry name" value="TGA_domain"/>
</dbReference>
<reference evidence="3" key="2">
    <citation type="submission" date="2025-08" db="UniProtKB">
        <authorList>
            <consortium name="RefSeq"/>
        </authorList>
    </citation>
    <scope>IDENTIFICATION</scope>
    <source>
        <tissue evidence="3">Leaves</tissue>
    </source>
</reference>
<dbReference type="PANTHER" id="PTHR46354">
    <property type="entry name" value="DOG1 DOMAIN-CONTAINING PROTEIN"/>
    <property type="match status" value="1"/>
</dbReference>
<dbReference type="OrthoDB" id="1897224at2759"/>
<dbReference type="PROSITE" id="PS51806">
    <property type="entry name" value="DOG1"/>
    <property type="match status" value="1"/>
</dbReference>
<organism evidence="2 3">
    <name type="scientific">Coffea arabica</name>
    <name type="common">Arabian coffee</name>
    <dbReference type="NCBI Taxonomy" id="13443"/>
    <lineage>
        <taxon>Eukaryota</taxon>
        <taxon>Viridiplantae</taxon>
        <taxon>Streptophyta</taxon>
        <taxon>Embryophyta</taxon>
        <taxon>Tracheophyta</taxon>
        <taxon>Spermatophyta</taxon>
        <taxon>Magnoliopsida</taxon>
        <taxon>eudicotyledons</taxon>
        <taxon>Gunneridae</taxon>
        <taxon>Pentapetalae</taxon>
        <taxon>asterids</taxon>
        <taxon>lamiids</taxon>
        <taxon>Gentianales</taxon>
        <taxon>Rubiaceae</taxon>
        <taxon>Ixoroideae</taxon>
        <taxon>Gardenieae complex</taxon>
        <taxon>Bertiereae - Coffeeae clade</taxon>
        <taxon>Coffeeae</taxon>
        <taxon>Coffea</taxon>
    </lineage>
</organism>
<evidence type="ECO:0000259" key="1">
    <source>
        <dbReference type="PROSITE" id="PS51806"/>
    </source>
</evidence>
<protein>
    <submittedName>
        <fullName evidence="3">Protein DELAY OF GERMINATION 1-like</fullName>
    </submittedName>
</protein>
<sequence length="273" mass="31096">MLLVLVKNTNLLIRMASSSPSPSTHRGQQKCCFHEWMILQEADLSEMLQALTVEDNFGDRDVLLRQLVQKNVKHFQAYADERTRLAQDHVSPFFAPSWCSSLENSLLWLAGCRPSLFITLIYALSGIEIESHIPEFLQGTRTSELSELSLAAPQLSMINQLQRRTIKQEEELSQQLACLQEKIADQPFALIAKESSHVASQNVQADEALDEHSTSMVRILEEADKLRIKTLKEMMNILSPVQAVDFLVAGKKLHLCIHDWGQKRDIKHDYFQV</sequence>